<evidence type="ECO:0000313" key="5">
    <source>
        <dbReference type="Proteomes" id="UP000001522"/>
    </source>
</evidence>
<protein>
    <submittedName>
        <fullName evidence="4">Putative hypothetical glycine-rich autotransporter protein</fullName>
    </submittedName>
</protein>
<feature type="compositionally biased region" description="Pro residues" evidence="1">
    <location>
        <begin position="1556"/>
        <end position="1570"/>
    </location>
</feature>
<keyword evidence="2" id="KW-0732">Signal</keyword>
<feature type="region of interest" description="Disordered" evidence="1">
    <location>
        <begin position="942"/>
        <end position="1005"/>
    </location>
</feature>
<dbReference type="EMBL" id="FN555004">
    <property type="protein sequence ID" value="CBG40084.1"/>
    <property type="molecule type" value="Genomic_DNA"/>
</dbReference>
<feature type="signal peptide" evidence="2">
    <location>
        <begin position="1"/>
        <end position="25"/>
    </location>
</feature>
<feature type="compositionally biased region" description="Basic and acidic residues" evidence="1">
    <location>
        <begin position="4040"/>
        <end position="4054"/>
    </location>
</feature>
<evidence type="ECO:0000313" key="4">
    <source>
        <dbReference type="EMBL" id="CBG40084.1"/>
    </source>
</evidence>
<dbReference type="SMART" id="SM00710">
    <property type="entry name" value="PbH1"/>
    <property type="match status" value="12"/>
</dbReference>
<keyword evidence="5" id="KW-1185">Reference proteome</keyword>
<name>D3UHW1_HELM1</name>
<evidence type="ECO:0000256" key="2">
    <source>
        <dbReference type="SAM" id="SignalP"/>
    </source>
</evidence>
<feature type="domain" description="Autotransporter" evidence="3">
    <location>
        <begin position="3751"/>
        <end position="4021"/>
    </location>
</feature>
<dbReference type="InterPro" id="IPR036709">
    <property type="entry name" value="Autotransporte_beta_dom_sf"/>
</dbReference>
<feature type="region of interest" description="Disordered" evidence="1">
    <location>
        <begin position="1405"/>
        <end position="1424"/>
    </location>
</feature>
<dbReference type="STRING" id="679897.HMU08270"/>
<feature type="compositionally biased region" description="Polar residues" evidence="1">
    <location>
        <begin position="942"/>
        <end position="952"/>
    </location>
</feature>
<dbReference type="PROSITE" id="PS51208">
    <property type="entry name" value="AUTOTRANSPORTER"/>
    <property type="match status" value="1"/>
</dbReference>
<dbReference type="RefSeq" id="WP_013023158.1">
    <property type="nucleotide sequence ID" value="NC_013949.1"/>
</dbReference>
<sequence length="4094" mass="416754">MIFSKIQKTFVAFSLAGFLTPFANAAAAQGDIDNNSEANKQVTINNGDKLNGHISTQGGGHSTTVTFQGNSSMENGYIYVSAINRNAQPPQQPGGAASNNIILQGNSFLNLNAAKGNATITLNNGTSKITVTLNNGAAAGGGGGAGGGGAGAGSTKIDFSILAVGANAANNINDVTTTTLANAGATKGRIAGGIYAIDSGRNSITNLRNTEISGPLVAQEKGQNTLSIDLGSKAQGYISAISGGSNTITLNAGGILAIPNTQNAPQAQNGAAGGVQPPAQGGANHLNVSIFSDGKDSQNTITSNGNAAQQSTIAGAVLAINGATNNLQLNNAKIDGNIKAQDGASNTITLSAGSINNVITQGNNAKNNITLSGTATINGFVTNNVTTNGGQATPATGSSNTITLNANSKLNLNATANGETNSNNAALSSSGQGNSNIITGNTTQQNKITNNIYAGNGGSNSVTLQNLEQSGNMIADGAGSKNTLNLTSFTLKGNGNGGAQGGNAVIEAKNAGNNTITAQMLALTGDISANSSGSNTLTIGGAQKSNITGNITATGVINPPAAPGGPGVGTGQAGKNATKNTLNLINTTITGNISATQKGDNILTLDGGEVIGNISATNQGSNTLTIGSAANATKIQGNIEAQANGRNTIQFNNGSVTTISATGQAGENIITLGNQNFIANNQANISATGQGKNTITIQGVNFTGNITANNQGSNTITDDFRLAAPSTITGKIEAQANGSNSITLQNITITGGIDATGTNATNTITLGANTNTKIGTVSTNITATNQGTNTITLGANTSLTGNIEAREGGINALKEDAQNTQSFLINGQVLANGGSNTLALANTEITGGITASGAGSQNTIIVSSNNAATSLQSNVTANNSGGNTITIGGNNNGAAAPGQGGNGQGVAPANPGDFGKLVGNILAEGKNSSNTITLNGSGNFTGNLWSKTTQDNAQGQQGQGQQPQPQPAPAPGGAPGGQQAQPQQPQAPAAPQAGAAPGNQAQQNHNTITLNGNATLTLRGLGANNPFGIYALGNGANNIIKDNSNGNQASTITGGITADNVDAAQTTNVATNNITLKNVNITGNISAFNGGKNALKLSNAQIQGGMLANTQGANTLDVQANGRVSMHGTITANNGNGNANPAPNVPITSNTITLQNGSQFSVLANNNTDAFQAIGSGANNSLTEANGAGSSNGEIQGQIFAQNGGKNTIIMRKISIQGNANASGGENAITIGGNALAGNNAQNFPASMQGSLIANSSNVNGIPSPSKNTLILKGEASFSNGYLMAFGTNTQQTSSNNVVINDHATISLTGSQITNAQGQKVGTGDDAIFSSGYRSYNQILDTTDGKKPQIINGNIYATQNSNNNATIKSGNSIQLLSANITGNVDAENNGLNILILGHAAPNNWNNPALNPGQQNQPNQGQAQNFKSTLSGSIIAKNIASNNLDLTNTAMNATPNKLYAISATGGAGNTLITQNTLILNGNSSIANTYVSALQTATNTNVQNTQNTIRVLDGSSINLVANIKDDNAILASGVRALNLITNTPAAGQIGNPGVANPNQPPQPPQPQPPAPGNPVTKNSINGNITAANQGTNTITLGNLSLQGNITVDTMGSNTLNLTDSTINAQGTVGGIIVSSTSQDPVKESASNTITLKGNSIITQTFVRAFQMRTIDQKVNGNNWATKAVTNTITLEDNSSVQLVSGADVDPDTGEGLGGDNHVAVLAYGVWAKNIITDHTNGNANTGGPMNTITGDIKAIFNATNEITLNRVTMSGDIIAQSNATNTIVFGKNANSGSFLGNITALSPFSPSKNEITFQGMTVGGAEHKKIFVQSADAPSTNTIKLANSTLSNMSMDASAGVNTITLQDEKSTIALTADKTTGNALYATSNGRNVILEAQSVNANAATKPNTITGQIFAQQGGENSINLQQLTITGNVSADDASNNITISKSGTITGDILSQNGATNTLELKDTTLNAAQISAGEHNANNVASTNNITMTGESEFHVQNAGNDAILANGGRNNITQGATGRINGIDGNISATAHGSNTITLDNLTMNGNISVSGGSNTLVFGKNAQQSSITGNVLATQGTNTITSTKAVLTGGVSAVYSGNNAPPQKPAPTPNNGTGPNALPPPVPPPPPRVELAANTITLKDSSLQNAYLIAQNKQGGNSSAANTLNLEQGSSVNFVDHDGNAIYADGENASNVINDAQNALNGAPPVKPNHPLNQIQSNITATNQGTNTITLKNVNVIGSIIAKEKGANTLTLGSKDNNPANILTGDMLASGGSNTATISNTKMTGSLRALVGSSTNSLTLKDGSSMSGYMEAISQNGNASNTITLNDSSLVTLNGASIKDANGKAVGKGNDAIYTQGKGASNIINAENGVTAAPPPAPGTAPTGFNTINGNILAVDGGSNTLNFKRLQFTGSMYALGGGGSNVLIVAGSSGIKGGILQANGSNVTNTLTLNDSAKISNFYLDAVAQNGNATNTITLKDTTTMQLTGASAINAQGQGASNTINGGTTGSNAITGNITALEKGNNTITLTNLDITGAISANSGGNHIAIQKGKITGNIAALGGGSNDISDNLAKATNPAPNPPPPPNPPAGNAALVVATQSITANGQGSQNTITLEGQSSISTVTMSAINGGVNNLGSVANFIITDGNITASGKGGKNIITPTEASFSLKANGAGNALIAQDGGTNTIILKAGKAAFSIEGNIIAQNGGQNDYTNTKATAGIGGQPPAPAPQTTSIMGSIIAEGAGASNTLHFNGTINNANSAGYLAAQNGATNTLDLSATSTFTFMTKDNVAAIFAEGTGGKNTIIASNATNGNAGAGNGAANTILGSIIAQNAGVNDLSQVARFDMSNGGIMAQGGNAENKIIATNSNFTLMSINGGQNAILADSGSNSITLTGGTSSITGNISANAGINTLTYKVAANAGGAGGVNGAGITIVGAMEAQGNGAQNNITIQGGASKIQNSTLSAINGGVNTITLSNGASLGLNQTSTQAVFADAGNNTVINQDTKAANTILGSIIAQNGGKNDLEKLVNLVINSAHVSAVGNDAKNLILLQDKSSITLIANDKNKNAILADGGSNNISQSLALQLQKTPPANGGQNAATPGTPTPAPGTTSTPPAGANAANMKQNITGNVTALNQGSNTLILNQLTMHGDVIADAGENIIKMTGASLLSGAMIANHGGSNTLNFTKEGGVALQNNNGNGYVIYADGGAKNTLTDGTNADKTNPIGTVLSSIIGNVAALGGGINSFSLSNATFDGNILANGSGQNSFTITQGSSSKTQGVQAYGQGSVNILTYAKFNARGFVMGAGDGGKNVLSLALAENKPTTPNTGTPANGMLDFQISTGEGSSNLIAVQGIAHGANAKIYYTGGVTDLILSATNNTQTTAKNPDITNGLNPSNFTNGLMLSLNASKANAMLGSLRDVSNYTTNVTTVTMRSATDYVFSGTYIGSINILSGTPGASGNGTVLAAQKGATNPGVTFNIDKFSLLDADFVNKKANYSINLDEGSRWMVNASTTVMNLSAVNVRENADVSSSTLLQKNTIVDMVAGDLYKNHGFIDLKIHDAKDLNHVYFRGVANLEQKKADLIDIMTATGSTSDARLQTYYSDYDLKNANNYVYEPQNRGNNILVATVENVARSNFAFNVSGPSVIKQGYLLVETWYAKVTEPKNPSITPPSGSGNSQGGQGSQGSGQGTTIQGAQNLVDNYYIKGFSAEINPQENQNTTSLLASVYLVYLSSLDNLNKRMGELRDGVYNNNLWMRDFVGHSTSKFFSVKNFYNNLQGGYDYGFAAEKGMHYVGVSFGYGYNRLRAPLYDAIGTSMNGAIYYTYIGDSGFYADTLVRYDYISINTKSNNVKTPPRGNVFTIKEELGYRLNFDKARRFWVDGNLALYGGFMTKVQMLQEMGMLEQDKLASSGSVSFLMRGAVGMTFGYSLRTGSNQTDFRLGASYVGNYNAGKLILNVSGIATSTSEFFYNHMALVSFGINSMITENVRLYFEGQAGFLGKLINQDYLFNAGVRYSFGSQKREHPSYAVTFQKSQKKNEENTKEKPKEITGSRIQQANQPQRPQQNYQRSQGNYQQQNYQQQNYRQRGGQ</sequence>
<evidence type="ECO:0000259" key="3">
    <source>
        <dbReference type="PROSITE" id="PS51208"/>
    </source>
</evidence>
<dbReference type="HOGENOM" id="CLU_223989_0_0_7"/>
<feature type="region of interest" description="Disordered" evidence="1">
    <location>
        <begin position="3668"/>
        <end position="3696"/>
    </location>
</feature>
<feature type="region of interest" description="Disordered" evidence="1">
    <location>
        <begin position="3093"/>
        <end position="3124"/>
    </location>
</feature>
<dbReference type="PANTHER" id="PTHR48125">
    <property type="entry name" value="LP07818P1"/>
    <property type="match status" value="1"/>
</dbReference>
<feature type="region of interest" description="Disordered" evidence="1">
    <location>
        <begin position="2102"/>
        <end position="2132"/>
    </location>
</feature>
<reference evidence="4 5" key="1">
    <citation type="journal article" date="2010" name="BMC Genomics">
        <title>Comparative genomics and proteomics of Helicobacter mustelae, an ulcerogenic and carcinogenic gastric pathogen.</title>
        <authorList>
            <person name="O'Toole P.W."/>
            <person name="Snelling W.J."/>
            <person name="Canchaya C."/>
            <person name="Forde B.M."/>
            <person name="Hardie K.R."/>
            <person name="Josenhans C."/>
            <person name="Graham R.L.J."/>
            <person name="McMullan G."/>
            <person name="Parkhill J."/>
            <person name="Belda E."/>
            <person name="Bentley S.D."/>
        </authorList>
    </citation>
    <scope>NUCLEOTIDE SEQUENCE [LARGE SCALE GENOMIC DNA]</scope>
    <source>
        <strain evidence="5">ATCC 43772 / LMG 18044 / NCTC 12198 / 12198</strain>
    </source>
</reference>
<feature type="compositionally biased region" description="Polar residues" evidence="1">
    <location>
        <begin position="1574"/>
        <end position="1584"/>
    </location>
</feature>
<organism evidence="4 5">
    <name type="scientific">Helicobacter mustelae (strain ATCC 43772 / CCUG 25715 / CIP 103759 / LMG 18044 / NCTC 12198 / R85-136P)</name>
    <name type="common">Campylobacter mustelae</name>
    <dbReference type="NCBI Taxonomy" id="679897"/>
    <lineage>
        <taxon>Bacteria</taxon>
        <taxon>Pseudomonadati</taxon>
        <taxon>Campylobacterota</taxon>
        <taxon>Epsilonproteobacteria</taxon>
        <taxon>Campylobacterales</taxon>
        <taxon>Helicobacteraceae</taxon>
        <taxon>Helicobacter</taxon>
    </lineage>
</organism>
<dbReference type="InterPro" id="IPR005546">
    <property type="entry name" value="Autotransporte_beta"/>
</dbReference>
<feature type="compositionally biased region" description="Pro residues" evidence="1">
    <location>
        <begin position="2123"/>
        <end position="2132"/>
    </location>
</feature>
<feature type="compositionally biased region" description="Pro residues" evidence="1">
    <location>
        <begin position="2583"/>
        <end position="2593"/>
    </location>
</feature>
<dbReference type="InterPro" id="IPR006626">
    <property type="entry name" value="PbH1"/>
</dbReference>
<feature type="compositionally biased region" description="Gly residues" evidence="1">
    <location>
        <begin position="3681"/>
        <end position="3693"/>
    </location>
</feature>
<feature type="compositionally biased region" description="Low complexity" evidence="1">
    <location>
        <begin position="953"/>
        <end position="963"/>
    </location>
</feature>
<gene>
    <name evidence="4" type="ordered locus">HMU08270</name>
</gene>
<feature type="compositionally biased region" description="Low complexity" evidence="1">
    <location>
        <begin position="3102"/>
        <end position="3124"/>
    </location>
</feature>
<evidence type="ECO:0000256" key="1">
    <source>
        <dbReference type="SAM" id="MobiDB-lite"/>
    </source>
</evidence>
<feature type="region of interest" description="Disordered" evidence="1">
    <location>
        <begin position="4036"/>
        <end position="4094"/>
    </location>
</feature>
<feature type="compositionally biased region" description="Low complexity" evidence="1">
    <location>
        <begin position="4059"/>
        <end position="4094"/>
    </location>
</feature>
<feature type="chain" id="PRO_5003051737" evidence="2">
    <location>
        <begin position="26"/>
        <end position="4094"/>
    </location>
</feature>
<proteinExistence type="predicted"/>
<accession>D3UHW1</accession>
<dbReference type="SUPFAM" id="SSF103515">
    <property type="entry name" value="Autotransporter"/>
    <property type="match status" value="1"/>
</dbReference>
<feature type="region of interest" description="Disordered" evidence="1">
    <location>
        <begin position="1546"/>
        <end position="1584"/>
    </location>
</feature>
<feature type="compositionally biased region" description="Low complexity" evidence="1">
    <location>
        <begin position="977"/>
        <end position="1003"/>
    </location>
</feature>
<dbReference type="KEGG" id="hms:HMU08270"/>
<dbReference type="Proteomes" id="UP000001522">
    <property type="component" value="Chromosome"/>
</dbReference>
<feature type="region of interest" description="Disordered" evidence="1">
    <location>
        <begin position="2573"/>
        <end position="2595"/>
    </location>
</feature>
<dbReference type="PANTHER" id="PTHR48125:SF12">
    <property type="entry name" value="AT HOOK TRANSCRIPTION FACTOR FAMILY-RELATED"/>
    <property type="match status" value="1"/>
</dbReference>